<dbReference type="PANTHER" id="PTHR11236:SF48">
    <property type="entry name" value="ISOCHORISMATE SYNTHASE MENF"/>
    <property type="match status" value="1"/>
</dbReference>
<keyword evidence="7" id="KW-1185">Reference proteome</keyword>
<dbReference type="Gene3D" id="3.60.120.10">
    <property type="entry name" value="Anthranilate synthase"/>
    <property type="match status" value="1"/>
</dbReference>
<dbReference type="InterPro" id="IPR019996">
    <property type="entry name" value="Salicylate_synthase"/>
</dbReference>
<dbReference type="GO" id="GO:0008909">
    <property type="term" value="F:isochorismate synthase activity"/>
    <property type="evidence" value="ECO:0007669"/>
    <property type="project" value="InterPro"/>
</dbReference>
<evidence type="ECO:0000313" key="6">
    <source>
        <dbReference type="EMBL" id="ACY19949.1"/>
    </source>
</evidence>
<keyword evidence="3" id="KW-0460">Magnesium</keyword>
<comment type="cofactor">
    <cofactor evidence="1">
        <name>Mg(2+)</name>
        <dbReference type="ChEBI" id="CHEBI:18420"/>
    </cofactor>
</comment>
<protein>
    <submittedName>
        <fullName evidence="6">Salicylate synthase</fullName>
    </submittedName>
</protein>
<evidence type="ECO:0000259" key="5">
    <source>
        <dbReference type="Pfam" id="PF00425"/>
    </source>
</evidence>
<dbReference type="AlphaFoldDB" id="D0LEN1"/>
<dbReference type="InterPro" id="IPR019999">
    <property type="entry name" value="Anth_synth_I-like"/>
</dbReference>
<dbReference type="GO" id="GO:0016833">
    <property type="term" value="F:oxo-acid-lyase activity"/>
    <property type="evidence" value="ECO:0007669"/>
    <property type="project" value="InterPro"/>
</dbReference>
<dbReference type="PRINTS" id="PR00095">
    <property type="entry name" value="ANTSNTHASEI"/>
</dbReference>
<name>D0LEN1_GORB4</name>
<reference evidence="7" key="1">
    <citation type="submission" date="2009-10" db="EMBL/GenBank/DDBJ databases">
        <title>The complete chromosome of Gordonia bronchialis DSM 43247.</title>
        <authorList>
            <consortium name="US DOE Joint Genome Institute (JGI-PGF)"/>
            <person name="Lucas S."/>
            <person name="Copeland A."/>
            <person name="Lapidus A."/>
            <person name="Glavina del Rio T."/>
            <person name="Dalin E."/>
            <person name="Tice H."/>
            <person name="Bruce D."/>
            <person name="Goodwin L."/>
            <person name="Pitluck S."/>
            <person name="Kyrpides N."/>
            <person name="Mavromatis K."/>
            <person name="Ivanova N."/>
            <person name="Ovchinnikova G."/>
            <person name="Saunders E."/>
            <person name="Brettin T."/>
            <person name="Detter J.C."/>
            <person name="Han C."/>
            <person name="Larimer F."/>
            <person name="Land M."/>
            <person name="Hauser L."/>
            <person name="Markowitz V."/>
            <person name="Cheng J.-F."/>
            <person name="Hugenholtz P."/>
            <person name="Woyke T."/>
            <person name="Wu D."/>
            <person name="Jando M."/>
            <person name="Schneider S."/>
            <person name="Goeker M."/>
            <person name="Klenk H.-P."/>
            <person name="Eisen J.A."/>
        </authorList>
    </citation>
    <scope>NUCLEOTIDE SEQUENCE [LARGE SCALE GENOMIC DNA]</scope>
    <source>
        <strain evidence="7">ATCC 25592 / DSM 43247 / BCRC 13721 / JCM 3198 / KCTC 3076 / NBRC 16047 / NCTC 10667</strain>
    </source>
</reference>
<dbReference type="RefSeq" id="WP_012832536.1">
    <property type="nucleotide sequence ID" value="NC_013441.1"/>
</dbReference>
<keyword evidence="2" id="KW-0479">Metal-binding</keyword>
<dbReference type="NCBIfam" id="TIGR03494">
    <property type="entry name" value="salicyl_syn"/>
    <property type="match status" value="1"/>
</dbReference>
<dbReference type="KEGG" id="gbr:Gbro_0621"/>
<dbReference type="SUPFAM" id="SSF56322">
    <property type="entry name" value="ADC synthase"/>
    <property type="match status" value="1"/>
</dbReference>
<evidence type="ECO:0000256" key="4">
    <source>
        <dbReference type="ARBA" id="ARBA00023239"/>
    </source>
</evidence>
<dbReference type="EMBL" id="CP001802">
    <property type="protein sequence ID" value="ACY19949.1"/>
    <property type="molecule type" value="Genomic_DNA"/>
</dbReference>
<dbReference type="GO" id="GO:0000162">
    <property type="term" value="P:L-tryptophan biosynthetic process"/>
    <property type="evidence" value="ECO:0007669"/>
    <property type="project" value="TreeGrafter"/>
</dbReference>
<dbReference type="STRING" id="526226.Gbro_0621"/>
<evidence type="ECO:0000256" key="1">
    <source>
        <dbReference type="ARBA" id="ARBA00001946"/>
    </source>
</evidence>
<gene>
    <name evidence="6" type="ordered locus">Gbro_0621</name>
</gene>
<evidence type="ECO:0000313" key="7">
    <source>
        <dbReference type="Proteomes" id="UP000001219"/>
    </source>
</evidence>
<reference evidence="6 7" key="2">
    <citation type="journal article" date="2010" name="Stand. Genomic Sci.">
        <title>Complete genome sequence of Gordonia bronchialis type strain (3410).</title>
        <authorList>
            <person name="Ivanova N."/>
            <person name="Sikorski J."/>
            <person name="Jando M."/>
            <person name="Lapidus A."/>
            <person name="Nolan M."/>
            <person name="Lucas S."/>
            <person name="Del Rio T.G."/>
            <person name="Tice H."/>
            <person name="Copeland A."/>
            <person name="Cheng J.F."/>
            <person name="Chen F."/>
            <person name="Bruce D."/>
            <person name="Goodwin L."/>
            <person name="Pitluck S."/>
            <person name="Mavromatis K."/>
            <person name="Ovchinnikova G."/>
            <person name="Pati A."/>
            <person name="Chen A."/>
            <person name="Palaniappan K."/>
            <person name="Land M."/>
            <person name="Hauser L."/>
            <person name="Chang Y.J."/>
            <person name="Jeffries C.D."/>
            <person name="Chain P."/>
            <person name="Saunders E."/>
            <person name="Han C."/>
            <person name="Detter J.C."/>
            <person name="Brettin T."/>
            <person name="Rohde M."/>
            <person name="Goker M."/>
            <person name="Bristow J."/>
            <person name="Eisen J.A."/>
            <person name="Markowitz V."/>
            <person name="Hugenholtz P."/>
            <person name="Klenk H.P."/>
            <person name="Kyrpides N.C."/>
        </authorList>
    </citation>
    <scope>NUCLEOTIDE SEQUENCE [LARGE SCALE GENOMIC DNA]</scope>
    <source>
        <strain evidence="7">ATCC 25592 / DSM 43247 / BCRC 13721 / JCM 3198 / KCTC 3076 / NBRC 16047 / NCTC 10667</strain>
    </source>
</reference>
<dbReference type="Proteomes" id="UP000001219">
    <property type="component" value="Chromosome"/>
</dbReference>
<organism evidence="6 7">
    <name type="scientific">Gordonia bronchialis (strain ATCC 25592 / DSM 43247 / BCRC 13721 / JCM 3198 / KCTC 3076 / NBRC 16047 / NCTC 10667)</name>
    <name type="common">Rhodococcus bronchialis</name>
    <dbReference type="NCBI Taxonomy" id="526226"/>
    <lineage>
        <taxon>Bacteria</taxon>
        <taxon>Bacillati</taxon>
        <taxon>Actinomycetota</taxon>
        <taxon>Actinomycetes</taxon>
        <taxon>Mycobacteriales</taxon>
        <taxon>Gordoniaceae</taxon>
        <taxon>Gordonia</taxon>
    </lineage>
</organism>
<sequence length="455" mass="48592">MSLTVGVEVAAAAAGDRTRDDEARWDSASVIAGWAADGGFSDYVAYERDGEWTFAAGARARVVLTAESIAITEDGTTVESPWSGRASTALSRALGALESDNWDALGYLNFDFCAAHHDLAHLVPSGSVLAHLIVPEVTVVVTADDIRFGRCDSATRARLTALAERGWIEPTPSPVDVRTDADGFTERVGRALAEIDRGDYQKVILSRQVAVPYDIDLPATYALGRRHNNPARSFLFSLDGMSAAGFSPELVVSVDINGSVTTEPLAGTRAIGASAEDDARHRRQLMTDAKEIAEHAISVKACYSEIESVAAPDTTAVTEFMAIRRRGSVQHLASTVRGQLAAHHDPWQALEALFPSITASGIPKTPALEAIYRLEEHRRGLYSGAVLTASSAGQLEATLALRTVFASAEGAWIRAGAGIVGQSTPEREYEETCEKLSSVAPFLVRRAEVREGAGK</sequence>
<evidence type="ECO:0000256" key="3">
    <source>
        <dbReference type="ARBA" id="ARBA00022842"/>
    </source>
</evidence>
<dbReference type="InterPro" id="IPR005801">
    <property type="entry name" value="ADC_synthase"/>
</dbReference>
<dbReference type="GO" id="GO:0046872">
    <property type="term" value="F:metal ion binding"/>
    <property type="evidence" value="ECO:0007669"/>
    <property type="project" value="UniProtKB-KW"/>
</dbReference>
<dbReference type="HOGENOM" id="CLU_006493_2_1_11"/>
<dbReference type="eggNOG" id="COG0147">
    <property type="taxonomic scope" value="Bacteria"/>
</dbReference>
<feature type="domain" description="Chorismate-utilising enzyme C-terminal" evidence="5">
    <location>
        <begin position="182"/>
        <end position="435"/>
    </location>
</feature>
<proteinExistence type="predicted"/>
<dbReference type="Pfam" id="PF00425">
    <property type="entry name" value="Chorismate_bind"/>
    <property type="match status" value="1"/>
</dbReference>
<accession>D0LEN1</accession>
<keyword evidence="4" id="KW-0456">Lyase</keyword>
<dbReference type="PANTHER" id="PTHR11236">
    <property type="entry name" value="AMINOBENZOATE/ANTHRANILATE SYNTHASE"/>
    <property type="match status" value="1"/>
</dbReference>
<dbReference type="InterPro" id="IPR015890">
    <property type="entry name" value="Chorismate_C"/>
</dbReference>
<evidence type="ECO:0000256" key="2">
    <source>
        <dbReference type="ARBA" id="ARBA00022723"/>
    </source>
</evidence>